<organism evidence="2 3">
    <name type="scientific">Salinimicrobium gaetbulicola</name>
    <dbReference type="NCBI Taxonomy" id="999702"/>
    <lineage>
        <taxon>Bacteria</taxon>
        <taxon>Pseudomonadati</taxon>
        <taxon>Bacteroidota</taxon>
        <taxon>Flavobacteriia</taxon>
        <taxon>Flavobacteriales</taxon>
        <taxon>Flavobacteriaceae</taxon>
        <taxon>Salinimicrobium</taxon>
    </lineage>
</organism>
<protein>
    <submittedName>
        <fullName evidence="2">DUF4365 domain-containing protein</fullName>
    </submittedName>
</protein>
<feature type="domain" description="DUF4365" evidence="1">
    <location>
        <begin position="7"/>
        <end position="135"/>
    </location>
</feature>
<accession>A0ABW3IBR5</accession>
<evidence type="ECO:0000259" key="1">
    <source>
        <dbReference type="Pfam" id="PF14280"/>
    </source>
</evidence>
<sequence>MRYNSKERLGINATESIFLKEFNWIFREQPIVDVGIDALVEQVNNGSPQGKFLALQIKSGEGNFRITADKLIYYLSNVHYNYWTNFDLPVILVGHIPEEDKTYWEELSIKKIKKTNKSWKLEISKRNLLNQKAKPFLQNLLTSKTKDSHSLKIFQGENIDNETIFELDSKLDCIGDANESTERTVELLYDLTAKIVSSHERIVEHTNKGDTINSPQVNNTLKKLSKDINISARRLENEILIYSGTIAEGIYAYEQAIIIHFFITKNPINLQEHLESLQFLPTAIDGAISGIQFMRSSFDNIPGNHADLKVARKNMIKVIDLIINEYEVSKNLIESLIEKINLRMN</sequence>
<dbReference type="EMBL" id="JBHTJP010000002">
    <property type="protein sequence ID" value="MFD0975279.1"/>
    <property type="molecule type" value="Genomic_DNA"/>
</dbReference>
<dbReference type="InterPro" id="IPR025375">
    <property type="entry name" value="DUF4365"/>
</dbReference>
<dbReference type="RefSeq" id="WP_380736290.1">
    <property type="nucleotide sequence ID" value="NZ_JBHTJP010000002.1"/>
</dbReference>
<comment type="caution">
    <text evidence="2">The sequence shown here is derived from an EMBL/GenBank/DDBJ whole genome shotgun (WGS) entry which is preliminary data.</text>
</comment>
<reference evidence="3" key="1">
    <citation type="journal article" date="2019" name="Int. J. Syst. Evol. Microbiol.">
        <title>The Global Catalogue of Microorganisms (GCM) 10K type strain sequencing project: providing services to taxonomists for standard genome sequencing and annotation.</title>
        <authorList>
            <consortium name="The Broad Institute Genomics Platform"/>
            <consortium name="The Broad Institute Genome Sequencing Center for Infectious Disease"/>
            <person name="Wu L."/>
            <person name="Ma J."/>
        </authorList>
    </citation>
    <scope>NUCLEOTIDE SEQUENCE [LARGE SCALE GENOMIC DNA]</scope>
    <source>
        <strain evidence="3">CCUG 60898</strain>
    </source>
</reference>
<proteinExistence type="predicted"/>
<evidence type="ECO:0000313" key="3">
    <source>
        <dbReference type="Proteomes" id="UP001597100"/>
    </source>
</evidence>
<dbReference type="Proteomes" id="UP001597100">
    <property type="component" value="Unassembled WGS sequence"/>
</dbReference>
<dbReference type="Pfam" id="PF14280">
    <property type="entry name" value="DUF4365"/>
    <property type="match status" value="1"/>
</dbReference>
<gene>
    <name evidence="2" type="ORF">ACFQ1G_00605</name>
</gene>
<name>A0ABW3IBR5_9FLAO</name>
<evidence type="ECO:0000313" key="2">
    <source>
        <dbReference type="EMBL" id="MFD0975279.1"/>
    </source>
</evidence>
<keyword evidence="3" id="KW-1185">Reference proteome</keyword>